<dbReference type="Proteomes" id="UP001459277">
    <property type="component" value="Unassembled WGS sequence"/>
</dbReference>
<evidence type="ECO:0000313" key="2">
    <source>
        <dbReference type="Proteomes" id="UP001459277"/>
    </source>
</evidence>
<sequence>MKNKPLKSFCSWRLRFVSKLRRTLLLRNRFAPAIYVAVVEVWCEGREEAEEWCEPAICVAVVEVRREGREEAGVAMVQVRREPASMRADYGGSA</sequence>
<protein>
    <submittedName>
        <fullName evidence="1">Uncharacterized protein</fullName>
    </submittedName>
</protein>
<dbReference type="AlphaFoldDB" id="A0AAW2CWL9"/>
<gene>
    <name evidence="1" type="ORF">SO802_015635</name>
</gene>
<evidence type="ECO:0000313" key="1">
    <source>
        <dbReference type="EMBL" id="KAL0001854.1"/>
    </source>
</evidence>
<name>A0AAW2CWL9_9ROSI</name>
<keyword evidence="2" id="KW-1185">Reference proteome</keyword>
<proteinExistence type="predicted"/>
<accession>A0AAW2CWL9</accession>
<dbReference type="EMBL" id="JAZDWU010000005">
    <property type="protein sequence ID" value="KAL0001854.1"/>
    <property type="molecule type" value="Genomic_DNA"/>
</dbReference>
<reference evidence="1 2" key="1">
    <citation type="submission" date="2024-01" db="EMBL/GenBank/DDBJ databases">
        <title>A telomere-to-telomere, gap-free genome of sweet tea (Lithocarpus litseifolius).</title>
        <authorList>
            <person name="Zhou J."/>
        </authorList>
    </citation>
    <scope>NUCLEOTIDE SEQUENCE [LARGE SCALE GENOMIC DNA]</scope>
    <source>
        <strain evidence="1">Zhou-2022a</strain>
        <tissue evidence="1">Leaf</tissue>
    </source>
</reference>
<comment type="caution">
    <text evidence="1">The sequence shown here is derived from an EMBL/GenBank/DDBJ whole genome shotgun (WGS) entry which is preliminary data.</text>
</comment>
<organism evidence="1 2">
    <name type="scientific">Lithocarpus litseifolius</name>
    <dbReference type="NCBI Taxonomy" id="425828"/>
    <lineage>
        <taxon>Eukaryota</taxon>
        <taxon>Viridiplantae</taxon>
        <taxon>Streptophyta</taxon>
        <taxon>Embryophyta</taxon>
        <taxon>Tracheophyta</taxon>
        <taxon>Spermatophyta</taxon>
        <taxon>Magnoliopsida</taxon>
        <taxon>eudicotyledons</taxon>
        <taxon>Gunneridae</taxon>
        <taxon>Pentapetalae</taxon>
        <taxon>rosids</taxon>
        <taxon>fabids</taxon>
        <taxon>Fagales</taxon>
        <taxon>Fagaceae</taxon>
        <taxon>Lithocarpus</taxon>
    </lineage>
</organism>